<name>A0A1Q9ESF6_SYMMI</name>
<evidence type="ECO:0000313" key="2">
    <source>
        <dbReference type="EMBL" id="OLQ10359.1"/>
    </source>
</evidence>
<dbReference type="Gene3D" id="3.40.50.720">
    <property type="entry name" value="NAD(P)-binding Rossmann-like Domain"/>
    <property type="match status" value="1"/>
</dbReference>
<feature type="domain" description="Ubiquitin-like" evidence="1">
    <location>
        <begin position="296"/>
        <end position="367"/>
    </location>
</feature>
<evidence type="ECO:0000313" key="3">
    <source>
        <dbReference type="Proteomes" id="UP000186817"/>
    </source>
</evidence>
<protein>
    <submittedName>
        <fullName evidence="2">Putative oxidoreductase</fullName>
    </submittedName>
</protein>
<dbReference type="SUPFAM" id="SSF51735">
    <property type="entry name" value="NAD(P)-binding Rossmann-fold domains"/>
    <property type="match status" value="1"/>
</dbReference>
<dbReference type="Proteomes" id="UP000186817">
    <property type="component" value="Unassembled WGS sequence"/>
</dbReference>
<reference evidence="2 3" key="1">
    <citation type="submission" date="2016-02" db="EMBL/GenBank/DDBJ databases">
        <title>Genome analysis of coral dinoflagellate symbionts highlights evolutionary adaptations to a symbiotic lifestyle.</title>
        <authorList>
            <person name="Aranda M."/>
            <person name="Li Y."/>
            <person name="Liew Y.J."/>
            <person name="Baumgarten S."/>
            <person name="Simakov O."/>
            <person name="Wilson M."/>
            <person name="Piel J."/>
            <person name="Ashoor H."/>
            <person name="Bougouffa S."/>
            <person name="Bajic V.B."/>
            <person name="Ryu T."/>
            <person name="Ravasi T."/>
            <person name="Bayer T."/>
            <person name="Micklem G."/>
            <person name="Kim H."/>
            <person name="Bhak J."/>
            <person name="Lajeunesse T.C."/>
            <person name="Voolstra C.R."/>
        </authorList>
    </citation>
    <scope>NUCLEOTIDE SEQUENCE [LARGE SCALE GENOMIC DNA]</scope>
    <source>
        <strain evidence="2 3">CCMP2467</strain>
    </source>
</reference>
<dbReference type="AlphaFoldDB" id="A0A1Q9ESF6"/>
<sequence>MKPVCLVIGAGAGIGGTVAKRFAKGGYHVVLSRRSDQEGLDRMVRDIEAEGGSAVGRLINAVEPGAIEGLVKETEEKSGPIAVVVFNLGAQIGTRSLAGTSLKQFELGWRMACLGLFRVAQAAMPAMVQNGKGCFLVTSSTAAMRGNEGQHSHAAAMGGRRMLCQSLNAEFGPKGIHVAHIIVDGPVDAPDTLGKMMGAERFEELRSTAGAHDACLVGMTSHSRQRRSDVSHKRALLRANSCKSCVAAQKMPATALSQSLHLGGLTQNLLAAASQTFSPLPEFGISQDGPLLRMSVTVEVALLSGRIVTVEADQEEQVNALKRRAQTALGVGKGRLVDSSGSVLDARSTIEVAKLQNGTSLTLQISRLQIQSTNGSFAAILGDGSVATWGRAISGGDSSAVQGQLKNVQQIQATIFSFAAVLGDGSVVTWGRGDLGGDSSSVQHQLKNVQQIRAAHKGFAAILADGSIVTWGDADRGGDSSSVQHQLKNVQQIQATRSAFAAILADGSVVTWGDATRGGDRSAVQQQLKNVQQIQATTSAFAAILGDGSIVTWGDASRGGDSSAVQQQLKNVQQVQATTSAFAAMLGDGSVVTWGDVDSGGDSTAVQHQLKNVQQIQATGYAFAAILGDGSVMTWGRADCGGDSSAVQDQLKNVLQIRATRRSCAAILADGCVVTWGDADRGGDSSAVQQQLKNVQQIQSTTSAFAAILGDGSIVTWGDADSGGDSNSVQHQLKNVQQIQATWSAFAAILGDASVVTWGRADCGGDSGTVQDQVAS</sequence>
<dbReference type="InterPro" id="IPR036291">
    <property type="entry name" value="NAD(P)-bd_dom_sf"/>
</dbReference>
<proteinExistence type="predicted"/>
<dbReference type="EMBL" id="LSRX01000080">
    <property type="protein sequence ID" value="OLQ10359.1"/>
    <property type="molecule type" value="Genomic_DNA"/>
</dbReference>
<dbReference type="Pfam" id="PF00106">
    <property type="entry name" value="adh_short"/>
    <property type="match status" value="1"/>
</dbReference>
<comment type="caution">
    <text evidence="2">The sequence shown here is derived from an EMBL/GenBank/DDBJ whole genome shotgun (WGS) entry which is preliminary data.</text>
</comment>
<dbReference type="InterPro" id="IPR000626">
    <property type="entry name" value="Ubiquitin-like_dom"/>
</dbReference>
<evidence type="ECO:0000259" key="1">
    <source>
        <dbReference type="PROSITE" id="PS50053"/>
    </source>
</evidence>
<dbReference type="SUPFAM" id="SSF50985">
    <property type="entry name" value="RCC1/BLIP-II"/>
    <property type="match status" value="1"/>
</dbReference>
<dbReference type="PANTHER" id="PTHR43431">
    <property type="entry name" value="OXIDOREDUCTASE, SHORT CHAIN DEHYDROGENASE/REDUCTASE FAMILY (AFU_ORTHOLOGUE AFUA_5G14000)"/>
    <property type="match status" value="1"/>
</dbReference>
<dbReference type="InterPro" id="IPR002347">
    <property type="entry name" value="SDR_fam"/>
</dbReference>
<dbReference type="PROSITE" id="PS50053">
    <property type="entry name" value="UBIQUITIN_2"/>
    <property type="match status" value="1"/>
</dbReference>
<dbReference type="Gene3D" id="2.130.10.30">
    <property type="entry name" value="Regulator of chromosome condensation 1/beta-lactamase-inhibitor protein II"/>
    <property type="match status" value="2"/>
</dbReference>
<dbReference type="PRINTS" id="PR00081">
    <property type="entry name" value="GDHRDH"/>
</dbReference>
<dbReference type="PANTHER" id="PTHR43431:SF7">
    <property type="entry name" value="OXIDOREDUCTASE, SHORT CHAIN DEHYDROGENASE_REDUCTASE FAMILY (AFU_ORTHOLOGUE AFUA_5G14000)"/>
    <property type="match status" value="1"/>
</dbReference>
<dbReference type="InterPro" id="IPR009091">
    <property type="entry name" value="RCC1/BLIP-II"/>
</dbReference>
<gene>
    <name evidence="2" type="ORF">AK812_SmicGene5965</name>
</gene>
<organism evidence="2 3">
    <name type="scientific">Symbiodinium microadriaticum</name>
    <name type="common">Dinoflagellate</name>
    <name type="synonym">Zooxanthella microadriatica</name>
    <dbReference type="NCBI Taxonomy" id="2951"/>
    <lineage>
        <taxon>Eukaryota</taxon>
        <taxon>Sar</taxon>
        <taxon>Alveolata</taxon>
        <taxon>Dinophyceae</taxon>
        <taxon>Suessiales</taxon>
        <taxon>Symbiodiniaceae</taxon>
        <taxon>Symbiodinium</taxon>
    </lineage>
</organism>
<dbReference type="OrthoDB" id="5399006at2759"/>
<accession>A0A1Q9ESF6</accession>
<keyword evidence="3" id="KW-1185">Reference proteome</keyword>